<evidence type="ECO:0000256" key="1">
    <source>
        <dbReference type="SAM" id="MobiDB-lite"/>
    </source>
</evidence>
<evidence type="ECO:0000313" key="3">
    <source>
        <dbReference type="Proteomes" id="UP000694044"/>
    </source>
</evidence>
<gene>
    <name evidence="2" type="ORF">PHYPSEUDO_002063</name>
</gene>
<dbReference type="EMBL" id="JAGDFM010001331">
    <property type="protein sequence ID" value="KAG7375290.1"/>
    <property type="molecule type" value="Genomic_DNA"/>
</dbReference>
<dbReference type="OrthoDB" id="120898at2759"/>
<name>A0A8T1V4R9_9STRA</name>
<accession>A0A8T1V4R9</accession>
<dbReference type="AlphaFoldDB" id="A0A8T1V4R9"/>
<dbReference type="Proteomes" id="UP000694044">
    <property type="component" value="Unassembled WGS sequence"/>
</dbReference>
<feature type="compositionally biased region" description="Low complexity" evidence="1">
    <location>
        <begin position="29"/>
        <end position="43"/>
    </location>
</feature>
<comment type="caution">
    <text evidence="2">The sequence shown here is derived from an EMBL/GenBank/DDBJ whole genome shotgun (WGS) entry which is preliminary data.</text>
</comment>
<proteinExistence type="predicted"/>
<keyword evidence="3" id="KW-1185">Reference proteome</keyword>
<organism evidence="2 3">
    <name type="scientific">Phytophthora pseudosyringae</name>
    <dbReference type="NCBI Taxonomy" id="221518"/>
    <lineage>
        <taxon>Eukaryota</taxon>
        <taxon>Sar</taxon>
        <taxon>Stramenopiles</taxon>
        <taxon>Oomycota</taxon>
        <taxon>Peronosporomycetes</taxon>
        <taxon>Peronosporales</taxon>
        <taxon>Peronosporaceae</taxon>
        <taxon>Phytophthora</taxon>
    </lineage>
</organism>
<protein>
    <submittedName>
        <fullName evidence="2">Uncharacterized protein</fullName>
    </submittedName>
</protein>
<reference evidence="2" key="1">
    <citation type="submission" date="2021-02" db="EMBL/GenBank/DDBJ databases">
        <authorList>
            <person name="Palmer J.M."/>
        </authorList>
    </citation>
    <scope>NUCLEOTIDE SEQUENCE</scope>
    <source>
        <strain evidence="2">SCRP734</strain>
    </source>
</reference>
<evidence type="ECO:0000313" key="2">
    <source>
        <dbReference type="EMBL" id="KAG7375290.1"/>
    </source>
</evidence>
<sequence>MTPSMMATRNALPLSTPATLQYIREKTTTADAETTASADGASSKPRDSTGARFSRKMKELLPSKKEQPQDATEEPARKSAFYRQFVAARAFTNTGIRR</sequence>
<feature type="region of interest" description="Disordered" evidence="1">
    <location>
        <begin position="26"/>
        <end position="54"/>
    </location>
</feature>